<dbReference type="RefSeq" id="WP_151755332.1">
    <property type="nucleotide sequence ID" value="NZ_BKZW01000001.1"/>
</dbReference>
<name>A0A5J4KLM4_9CHLR</name>
<evidence type="ECO:0000313" key="1">
    <source>
        <dbReference type="EMBL" id="GER87317.1"/>
    </source>
</evidence>
<protein>
    <submittedName>
        <fullName evidence="1">Uncharacterized protein</fullName>
    </submittedName>
</protein>
<gene>
    <name evidence="1" type="ORF">KDW_14790</name>
</gene>
<dbReference type="Proteomes" id="UP000326912">
    <property type="component" value="Unassembled WGS sequence"/>
</dbReference>
<organism evidence="1 2">
    <name type="scientific">Dictyobacter vulcani</name>
    <dbReference type="NCBI Taxonomy" id="2607529"/>
    <lineage>
        <taxon>Bacteria</taxon>
        <taxon>Bacillati</taxon>
        <taxon>Chloroflexota</taxon>
        <taxon>Ktedonobacteria</taxon>
        <taxon>Ktedonobacterales</taxon>
        <taxon>Dictyobacteraceae</taxon>
        <taxon>Dictyobacter</taxon>
    </lineage>
</organism>
<sequence length="76" mass="8192">MMGTNSLEQLACHIHTLQTLQMLVPKRARSATLASTASLVSTLCQEFGAAATLEEVIQALVGRHLRAQMRTRTVAG</sequence>
<dbReference type="EMBL" id="BKZW01000001">
    <property type="protein sequence ID" value="GER87317.1"/>
    <property type="molecule type" value="Genomic_DNA"/>
</dbReference>
<evidence type="ECO:0000313" key="2">
    <source>
        <dbReference type="Proteomes" id="UP000326912"/>
    </source>
</evidence>
<proteinExistence type="predicted"/>
<reference evidence="1 2" key="1">
    <citation type="submission" date="2019-10" db="EMBL/GenBank/DDBJ databases">
        <title>Dictyobacter vulcani sp. nov., within the class Ktedonobacteria, isolated from soil of volcanic Mt. Zao.</title>
        <authorList>
            <person name="Zheng Y."/>
            <person name="Wang C.M."/>
            <person name="Sakai Y."/>
            <person name="Abe K."/>
            <person name="Yokota A."/>
            <person name="Yabe S."/>
        </authorList>
    </citation>
    <scope>NUCLEOTIDE SEQUENCE [LARGE SCALE GENOMIC DNA]</scope>
    <source>
        <strain evidence="1 2">W12</strain>
    </source>
</reference>
<dbReference type="AlphaFoldDB" id="A0A5J4KLM4"/>
<accession>A0A5J4KLM4</accession>
<comment type="caution">
    <text evidence="1">The sequence shown here is derived from an EMBL/GenBank/DDBJ whole genome shotgun (WGS) entry which is preliminary data.</text>
</comment>
<keyword evidence="2" id="KW-1185">Reference proteome</keyword>